<name>A0A4C1XH98_EUMVA</name>
<organism evidence="2 3">
    <name type="scientific">Eumeta variegata</name>
    <name type="common">Bagworm moth</name>
    <name type="synonym">Eumeta japonica</name>
    <dbReference type="NCBI Taxonomy" id="151549"/>
    <lineage>
        <taxon>Eukaryota</taxon>
        <taxon>Metazoa</taxon>
        <taxon>Ecdysozoa</taxon>
        <taxon>Arthropoda</taxon>
        <taxon>Hexapoda</taxon>
        <taxon>Insecta</taxon>
        <taxon>Pterygota</taxon>
        <taxon>Neoptera</taxon>
        <taxon>Endopterygota</taxon>
        <taxon>Lepidoptera</taxon>
        <taxon>Glossata</taxon>
        <taxon>Ditrysia</taxon>
        <taxon>Tineoidea</taxon>
        <taxon>Psychidae</taxon>
        <taxon>Oiketicinae</taxon>
        <taxon>Eumeta</taxon>
    </lineage>
</organism>
<evidence type="ECO:0000313" key="2">
    <source>
        <dbReference type="EMBL" id="GBP61844.1"/>
    </source>
</evidence>
<keyword evidence="3" id="KW-1185">Reference proteome</keyword>
<dbReference type="AlphaFoldDB" id="A0A4C1XH98"/>
<proteinExistence type="predicted"/>
<accession>A0A4C1XH98</accession>
<comment type="caution">
    <text evidence="2">The sequence shown here is derived from an EMBL/GenBank/DDBJ whole genome shotgun (WGS) entry which is preliminary data.</text>
</comment>
<gene>
    <name evidence="2" type="ORF">EVAR_97286_1</name>
</gene>
<dbReference type="Proteomes" id="UP000299102">
    <property type="component" value="Unassembled WGS sequence"/>
</dbReference>
<evidence type="ECO:0000256" key="1">
    <source>
        <dbReference type="SAM" id="MobiDB-lite"/>
    </source>
</evidence>
<evidence type="ECO:0000313" key="3">
    <source>
        <dbReference type="Proteomes" id="UP000299102"/>
    </source>
</evidence>
<dbReference type="EMBL" id="BGZK01000824">
    <property type="protein sequence ID" value="GBP61844.1"/>
    <property type="molecule type" value="Genomic_DNA"/>
</dbReference>
<sequence length="90" mass="10232">MDKRVSRRRRPARHCKYLITDCRLSASRVEKLHRRSAQIGPIIGLSSDYPPASGEHAGGPRRRAHKSDETPRNAISILMYENEPSRPVTI</sequence>
<protein>
    <submittedName>
        <fullName evidence="2">Uncharacterized protein</fullName>
    </submittedName>
</protein>
<feature type="region of interest" description="Disordered" evidence="1">
    <location>
        <begin position="43"/>
        <end position="73"/>
    </location>
</feature>
<reference evidence="2 3" key="1">
    <citation type="journal article" date="2019" name="Commun. Biol.">
        <title>The bagworm genome reveals a unique fibroin gene that provides high tensile strength.</title>
        <authorList>
            <person name="Kono N."/>
            <person name="Nakamura H."/>
            <person name="Ohtoshi R."/>
            <person name="Tomita M."/>
            <person name="Numata K."/>
            <person name="Arakawa K."/>
        </authorList>
    </citation>
    <scope>NUCLEOTIDE SEQUENCE [LARGE SCALE GENOMIC DNA]</scope>
</reference>